<sequence length="128" mass="14315">MTADLMDAKDAATRNDLGRRGEDLAARYLESQGLVLLSRNWRCREGELDLVATDGRRLIVCEVKTRSGAGFGVPAEAVTAAKIHRIRRLAQLWLSTYRVGWCEVRFDVISVLWPPDGPAHVEHLRGAF</sequence>
<dbReference type="EMBL" id="BJFL01000008">
    <property type="protein sequence ID" value="GDY30609.1"/>
    <property type="molecule type" value="Genomic_DNA"/>
</dbReference>
<dbReference type="Pfam" id="PF02021">
    <property type="entry name" value="UPF0102"/>
    <property type="match status" value="1"/>
</dbReference>
<name>A0A4D4J7Z4_9PSEU</name>
<dbReference type="HAMAP" id="MF_00048">
    <property type="entry name" value="UPF0102"/>
    <property type="match status" value="1"/>
</dbReference>
<dbReference type="InterPro" id="IPR003509">
    <property type="entry name" value="UPF0102_YraN-like"/>
</dbReference>
<dbReference type="NCBIfam" id="NF009150">
    <property type="entry name" value="PRK12497.1-3"/>
    <property type="match status" value="1"/>
</dbReference>
<dbReference type="GO" id="GO:0003676">
    <property type="term" value="F:nucleic acid binding"/>
    <property type="evidence" value="ECO:0007669"/>
    <property type="project" value="InterPro"/>
</dbReference>
<dbReference type="NCBIfam" id="NF009154">
    <property type="entry name" value="PRK12497.3-3"/>
    <property type="match status" value="1"/>
</dbReference>
<dbReference type="NCBIfam" id="TIGR00252">
    <property type="entry name" value="YraN family protein"/>
    <property type="match status" value="1"/>
</dbReference>
<dbReference type="AlphaFoldDB" id="A0A4D4J7Z4"/>
<accession>A0A4D4J7Z4</accession>
<evidence type="ECO:0000313" key="3">
    <source>
        <dbReference type="EMBL" id="GDY30609.1"/>
    </source>
</evidence>
<evidence type="ECO:0000313" key="4">
    <source>
        <dbReference type="Proteomes" id="UP000298860"/>
    </source>
</evidence>
<dbReference type="InterPro" id="IPR011335">
    <property type="entry name" value="Restrct_endonuc-II-like"/>
</dbReference>
<organism evidence="3 4">
    <name type="scientific">Gandjariella thermophila</name>
    <dbReference type="NCBI Taxonomy" id="1931992"/>
    <lineage>
        <taxon>Bacteria</taxon>
        <taxon>Bacillati</taxon>
        <taxon>Actinomycetota</taxon>
        <taxon>Actinomycetes</taxon>
        <taxon>Pseudonocardiales</taxon>
        <taxon>Pseudonocardiaceae</taxon>
        <taxon>Gandjariella</taxon>
    </lineage>
</organism>
<dbReference type="InterPro" id="IPR011856">
    <property type="entry name" value="tRNA_endonuc-like_dom_sf"/>
</dbReference>
<dbReference type="Proteomes" id="UP000298860">
    <property type="component" value="Unassembled WGS sequence"/>
</dbReference>
<comment type="similarity">
    <text evidence="1 2">Belongs to the UPF0102 family.</text>
</comment>
<evidence type="ECO:0000256" key="2">
    <source>
        <dbReference type="HAMAP-Rule" id="MF_00048"/>
    </source>
</evidence>
<dbReference type="PANTHER" id="PTHR34039">
    <property type="entry name" value="UPF0102 PROTEIN YRAN"/>
    <property type="match status" value="1"/>
</dbReference>
<dbReference type="CDD" id="cd20736">
    <property type="entry name" value="PoNe_Nuclease"/>
    <property type="match status" value="1"/>
</dbReference>
<dbReference type="PANTHER" id="PTHR34039:SF1">
    <property type="entry name" value="UPF0102 PROTEIN YRAN"/>
    <property type="match status" value="1"/>
</dbReference>
<proteinExistence type="inferred from homology"/>
<dbReference type="Gene3D" id="3.40.1350.10">
    <property type="match status" value="1"/>
</dbReference>
<gene>
    <name evidence="3" type="primary">yraN</name>
    <name evidence="3" type="ORF">GTS_22420</name>
</gene>
<dbReference type="SUPFAM" id="SSF52980">
    <property type="entry name" value="Restriction endonuclease-like"/>
    <property type="match status" value="1"/>
</dbReference>
<comment type="caution">
    <text evidence="3">The sequence shown here is derived from an EMBL/GenBank/DDBJ whole genome shotgun (WGS) entry which is preliminary data.</text>
</comment>
<dbReference type="RefSeq" id="WP_225978298.1">
    <property type="nucleotide sequence ID" value="NZ_BJFL01000008.1"/>
</dbReference>
<reference evidence="4" key="1">
    <citation type="submission" date="2019-04" db="EMBL/GenBank/DDBJ databases">
        <title>Draft genome sequence of Pseudonocardiaceae bacterium SL3-2-4.</title>
        <authorList>
            <person name="Ningsih F."/>
            <person name="Yokota A."/>
            <person name="Sakai Y."/>
            <person name="Nanatani K."/>
            <person name="Yabe S."/>
            <person name="Oetari A."/>
            <person name="Sjamsuridzal W."/>
        </authorList>
    </citation>
    <scope>NUCLEOTIDE SEQUENCE [LARGE SCALE GENOMIC DNA]</scope>
    <source>
        <strain evidence="4">SL3-2-4</strain>
    </source>
</reference>
<protein>
    <recommendedName>
        <fullName evidence="2">UPF0102 protein GTS_22420</fullName>
    </recommendedName>
</protein>
<evidence type="ECO:0000256" key="1">
    <source>
        <dbReference type="ARBA" id="ARBA00006738"/>
    </source>
</evidence>
<keyword evidence="4" id="KW-1185">Reference proteome</keyword>